<evidence type="ECO:0000313" key="2">
    <source>
        <dbReference type="EMBL" id="KAK1874849.1"/>
    </source>
</evidence>
<dbReference type="AlphaFoldDB" id="A0AAD9EQV0"/>
<keyword evidence="3" id="KW-1185">Reference proteome</keyword>
<feature type="compositionally biased region" description="Basic and acidic residues" evidence="1">
    <location>
        <begin position="145"/>
        <end position="160"/>
    </location>
</feature>
<feature type="region of interest" description="Disordered" evidence="1">
    <location>
        <begin position="138"/>
        <end position="173"/>
    </location>
</feature>
<proteinExistence type="predicted"/>
<evidence type="ECO:0000313" key="3">
    <source>
        <dbReference type="Proteomes" id="UP001228049"/>
    </source>
</evidence>
<sequence>MRQRGWQVPDSREERPMLLQRLEAARKWTRLRRRERGDNNETRVREDRHRIGGADEGLAPSMREQDTALKRRRVVSHQLLGVRIGAAQSAVLQGGPLRTELLQRLQKHGADDQRGLQFSGPDAPLRGSAVSLDFLSATLSSGRKSSPERDIRMKTDDKTPSRQVQSVPVKTSI</sequence>
<reference evidence="2" key="1">
    <citation type="submission" date="2023-04" db="EMBL/GenBank/DDBJ databases">
        <title>Chromosome-level genome of Chaenocephalus aceratus.</title>
        <authorList>
            <person name="Park H."/>
        </authorList>
    </citation>
    <scope>NUCLEOTIDE SEQUENCE</scope>
    <source>
        <strain evidence="2">DE</strain>
        <tissue evidence="2">Muscle</tissue>
    </source>
</reference>
<dbReference type="EMBL" id="JASDAP010000488">
    <property type="protein sequence ID" value="KAK1874849.1"/>
    <property type="molecule type" value="Genomic_DNA"/>
</dbReference>
<protein>
    <submittedName>
        <fullName evidence="2">Postreplication repair E3 ubiquitin-protein ligase rad18</fullName>
    </submittedName>
</protein>
<dbReference type="Proteomes" id="UP001228049">
    <property type="component" value="Unassembled WGS sequence"/>
</dbReference>
<evidence type="ECO:0000256" key="1">
    <source>
        <dbReference type="SAM" id="MobiDB-lite"/>
    </source>
</evidence>
<gene>
    <name evidence="2" type="ORF">KUDE01_006596</name>
</gene>
<feature type="compositionally biased region" description="Polar residues" evidence="1">
    <location>
        <begin position="161"/>
        <end position="173"/>
    </location>
</feature>
<comment type="caution">
    <text evidence="2">The sequence shown here is derived from an EMBL/GenBank/DDBJ whole genome shotgun (WGS) entry which is preliminary data.</text>
</comment>
<accession>A0AAD9EQV0</accession>
<name>A0AAD9EQV0_DISEL</name>
<organism evidence="2 3">
    <name type="scientific">Dissostichus eleginoides</name>
    <name type="common">Patagonian toothfish</name>
    <name type="synonym">Dissostichus amissus</name>
    <dbReference type="NCBI Taxonomy" id="100907"/>
    <lineage>
        <taxon>Eukaryota</taxon>
        <taxon>Metazoa</taxon>
        <taxon>Chordata</taxon>
        <taxon>Craniata</taxon>
        <taxon>Vertebrata</taxon>
        <taxon>Euteleostomi</taxon>
        <taxon>Actinopterygii</taxon>
        <taxon>Neopterygii</taxon>
        <taxon>Teleostei</taxon>
        <taxon>Neoteleostei</taxon>
        <taxon>Acanthomorphata</taxon>
        <taxon>Eupercaria</taxon>
        <taxon>Perciformes</taxon>
        <taxon>Notothenioidei</taxon>
        <taxon>Nototheniidae</taxon>
        <taxon>Dissostichus</taxon>
    </lineage>
</organism>